<gene>
    <name evidence="6" type="ORF">ROZALSC1DRAFT_30401</name>
</gene>
<dbReference type="PROSITE" id="PS51443">
    <property type="entry name" value="PCS"/>
    <property type="match status" value="1"/>
</dbReference>
<dbReference type="InterPro" id="IPR040409">
    <property type="entry name" value="PCS-like"/>
</dbReference>
<evidence type="ECO:0000313" key="6">
    <source>
        <dbReference type="EMBL" id="RKP17837.1"/>
    </source>
</evidence>
<accession>A0A4P9YEI1</accession>
<evidence type="ECO:0000256" key="3">
    <source>
        <dbReference type="ARBA" id="ARBA00022679"/>
    </source>
</evidence>
<protein>
    <recommendedName>
        <fullName evidence="1">glutathione gamma-glutamylcysteinyltransferase</fullName>
        <ecNumber evidence="1">2.3.2.15</ecNumber>
    </recommendedName>
</protein>
<dbReference type="PANTHER" id="PTHR33447">
    <property type="entry name" value="GLUTATHIONE GAMMA-GLUTAMYLCYSTEINYLTRANSFERASE"/>
    <property type="match status" value="1"/>
</dbReference>
<dbReference type="GO" id="GO:0046938">
    <property type="term" value="P:phytochelatin biosynthetic process"/>
    <property type="evidence" value="ECO:0007669"/>
    <property type="project" value="InterPro"/>
</dbReference>
<dbReference type="GO" id="GO:0010038">
    <property type="term" value="P:response to metal ion"/>
    <property type="evidence" value="ECO:0007669"/>
    <property type="project" value="InterPro"/>
</dbReference>
<dbReference type="Proteomes" id="UP000281549">
    <property type="component" value="Unassembled WGS sequence"/>
</dbReference>
<dbReference type="InterPro" id="IPR007719">
    <property type="entry name" value="PCS_N"/>
</dbReference>
<evidence type="ECO:0000259" key="5">
    <source>
        <dbReference type="PROSITE" id="PS51443"/>
    </source>
</evidence>
<dbReference type="Pfam" id="PF05023">
    <property type="entry name" value="Phytochelatin"/>
    <property type="match status" value="1"/>
</dbReference>
<dbReference type="AlphaFoldDB" id="A0A4P9YEI1"/>
<dbReference type="InterPro" id="IPR038156">
    <property type="entry name" value="PCS_N_sf"/>
</dbReference>
<dbReference type="InterPro" id="IPR038765">
    <property type="entry name" value="Papain-like_cys_pep_sf"/>
</dbReference>
<keyword evidence="2" id="KW-0104">Cadmium</keyword>
<dbReference type="Gene3D" id="3.90.70.30">
    <property type="entry name" value="Phytochelatin synthase, N-terminal domain"/>
    <property type="match status" value="1"/>
</dbReference>
<dbReference type="GO" id="GO:0046872">
    <property type="term" value="F:metal ion binding"/>
    <property type="evidence" value="ECO:0007669"/>
    <property type="project" value="UniProtKB-KW"/>
</dbReference>
<keyword evidence="3" id="KW-0808">Transferase</keyword>
<name>A0A4P9YEI1_ROZAC</name>
<dbReference type="EC" id="2.3.2.15" evidence="1"/>
<evidence type="ECO:0000313" key="7">
    <source>
        <dbReference type="Proteomes" id="UP000281549"/>
    </source>
</evidence>
<dbReference type="GO" id="GO:0016756">
    <property type="term" value="F:glutathione gamma-glutamylcysteinyltransferase activity"/>
    <property type="evidence" value="ECO:0007669"/>
    <property type="project" value="UniProtKB-EC"/>
</dbReference>
<dbReference type="FunFam" id="3.90.70.30:FF:000001">
    <property type="entry name" value="Glutathione gamma-glutamylcysteinyltransferase 1"/>
    <property type="match status" value="1"/>
</dbReference>
<organism evidence="6 7">
    <name type="scientific">Rozella allomycis (strain CSF55)</name>
    <dbReference type="NCBI Taxonomy" id="988480"/>
    <lineage>
        <taxon>Eukaryota</taxon>
        <taxon>Fungi</taxon>
        <taxon>Fungi incertae sedis</taxon>
        <taxon>Cryptomycota</taxon>
        <taxon>Cryptomycota incertae sedis</taxon>
        <taxon>Rozella</taxon>
    </lineage>
</organism>
<sequence>MNKFFKGIMESTAPRSFYRRPLPNHLIAFSSEKGKELFKQSLKQGYTENYFKLVGNFSSQSEPAYCGLASLVTVLNSFEIDPGKTWKGIWRWYSEEMLDCCSPLSYIKRNGITFQEFKCLAHCNGLQVSSFHPSESSLEQFRAAIAATCQSSEQHLVVSFGRKSLGQTGDGHFSPVAAYSREHDSVLVLEVARFKYPCYWVDVEMLWRAMHDTDSVTGRQRGYFVLKRDCAWDAGLVRVGVQGQVKELGMVFENVLGRDLEVVGSSDAQKMKDVFRGVLEELDRSKSFRLEFVPPGIDLVGQGEMATQHERNVYQLICDIQRHPVYQIACDILQERRLEFLGLQSGNSLNAQAALATLLFLALPEHCFDKLNHNFKTELHNFRNIKEDFVVLRREVERLTKQIGGSMKICSCKKN</sequence>
<dbReference type="SUPFAM" id="SSF54001">
    <property type="entry name" value="Cysteine proteinases"/>
    <property type="match status" value="1"/>
</dbReference>
<feature type="domain" description="Peptidase C83" evidence="5">
    <location>
        <begin position="12"/>
        <end position="231"/>
    </location>
</feature>
<evidence type="ECO:0000256" key="2">
    <source>
        <dbReference type="ARBA" id="ARBA00022539"/>
    </source>
</evidence>
<proteinExistence type="predicted"/>
<keyword evidence="4" id="KW-0479">Metal-binding</keyword>
<evidence type="ECO:0000256" key="1">
    <source>
        <dbReference type="ARBA" id="ARBA00012468"/>
    </source>
</evidence>
<dbReference type="EMBL" id="ML005660">
    <property type="protein sequence ID" value="RKP17837.1"/>
    <property type="molecule type" value="Genomic_DNA"/>
</dbReference>
<reference evidence="7" key="1">
    <citation type="journal article" date="2018" name="Nat. Microbiol.">
        <title>Leveraging single-cell genomics to expand the fungal tree of life.</title>
        <authorList>
            <person name="Ahrendt S.R."/>
            <person name="Quandt C.A."/>
            <person name="Ciobanu D."/>
            <person name="Clum A."/>
            <person name="Salamov A."/>
            <person name="Andreopoulos B."/>
            <person name="Cheng J.F."/>
            <person name="Woyke T."/>
            <person name="Pelin A."/>
            <person name="Henrissat B."/>
            <person name="Reynolds N.K."/>
            <person name="Benny G.L."/>
            <person name="Smith M.E."/>
            <person name="James T.Y."/>
            <person name="Grigoriev I.V."/>
        </authorList>
    </citation>
    <scope>NUCLEOTIDE SEQUENCE [LARGE SCALE GENOMIC DNA]</scope>
    <source>
        <strain evidence="7">CSF55</strain>
    </source>
</reference>
<evidence type="ECO:0000256" key="4">
    <source>
        <dbReference type="ARBA" id="ARBA00022723"/>
    </source>
</evidence>